<proteinExistence type="predicted"/>
<evidence type="ECO:0000313" key="7">
    <source>
        <dbReference type="Proteomes" id="UP000189761"/>
    </source>
</evidence>
<dbReference type="GO" id="GO:0005886">
    <property type="term" value="C:plasma membrane"/>
    <property type="evidence" value="ECO:0007669"/>
    <property type="project" value="UniProtKB-SubCell"/>
</dbReference>
<dbReference type="GO" id="GO:0022857">
    <property type="term" value="F:transmembrane transporter activity"/>
    <property type="evidence" value="ECO:0007669"/>
    <property type="project" value="InterPro"/>
</dbReference>
<evidence type="ECO:0000256" key="1">
    <source>
        <dbReference type="ARBA" id="ARBA00004651"/>
    </source>
</evidence>
<sequence>MSLNNEDLQMKSGKEKIWTKDFVLICLANFFIFLGFQMTLPTIPLFVEHLGGNDQLIGFVVGIFTFSALLLRPIAGHALESKGRRFVYLIGLAIFVLSVGSFGFAFSIAFLFVLRVIQGVGWGFSTTASGTIATDLIPPKRRGEGMGYYGLSGNLALAFGPSLGLALSGVLSFQQLFFICAILGLAALLLSSRIRYKKVEKPVAQTQTVKWDFYEKSALPPSLLLFFITVTFGGIASFLPLYTAEKGISGIQWYFLIYALALMLTRTFAGRLYDKRGHRAIFIPGAILIVFAMILLAWLPNTYVLFIAAFLYGFGFGSVQPALQAWSIDKASKNRKGMANATFFSFFDLGVGIGAMVFGQIGHMFGYGSIYKTAAISVVISIILYMIMLRRERVHVQVGSVK</sequence>
<keyword evidence="3" id="KW-0812">Transmembrane</keyword>
<dbReference type="GeneID" id="79870742"/>
<gene>
    <name evidence="6" type="ORF">BWZ43_22350</name>
</gene>
<reference evidence="6 7" key="1">
    <citation type="submission" date="2017-01" db="EMBL/GenBank/DDBJ databases">
        <title>Draft genome sequence of Bacillus oleronius.</title>
        <authorList>
            <person name="Allam M."/>
        </authorList>
    </citation>
    <scope>NUCLEOTIDE SEQUENCE [LARGE SCALE GENOMIC DNA]</scope>
    <source>
        <strain evidence="6 7">DSM 9356</strain>
    </source>
</reference>
<keyword evidence="4" id="KW-1133">Transmembrane helix</keyword>
<dbReference type="AlphaFoldDB" id="A0A8E2I4V8"/>
<evidence type="ECO:0000313" key="6">
    <source>
        <dbReference type="EMBL" id="OOP66183.1"/>
    </source>
</evidence>
<comment type="subcellular location">
    <subcellularLocation>
        <location evidence="1">Cell membrane</location>
        <topology evidence="1">Multi-pass membrane protein</topology>
    </subcellularLocation>
</comment>
<dbReference type="Pfam" id="PF07690">
    <property type="entry name" value="MFS_1"/>
    <property type="match status" value="1"/>
</dbReference>
<accession>A0A8E2I4V8</accession>
<dbReference type="InterPro" id="IPR011701">
    <property type="entry name" value="MFS"/>
</dbReference>
<dbReference type="RefSeq" id="WP_071977801.1">
    <property type="nucleotide sequence ID" value="NZ_BOQX01000014.1"/>
</dbReference>
<dbReference type="InterPro" id="IPR020846">
    <property type="entry name" value="MFS_dom"/>
</dbReference>
<dbReference type="InterPro" id="IPR052714">
    <property type="entry name" value="MFS_Exporter"/>
</dbReference>
<dbReference type="Gene3D" id="1.20.1250.20">
    <property type="entry name" value="MFS general substrate transporter like domains"/>
    <property type="match status" value="1"/>
</dbReference>
<dbReference type="InterPro" id="IPR036259">
    <property type="entry name" value="MFS_trans_sf"/>
</dbReference>
<organism evidence="6 7">
    <name type="scientific">Heyndrickxia oleronia</name>
    <dbReference type="NCBI Taxonomy" id="38875"/>
    <lineage>
        <taxon>Bacteria</taxon>
        <taxon>Bacillati</taxon>
        <taxon>Bacillota</taxon>
        <taxon>Bacilli</taxon>
        <taxon>Bacillales</taxon>
        <taxon>Bacillaceae</taxon>
        <taxon>Heyndrickxia</taxon>
    </lineage>
</organism>
<dbReference type="SUPFAM" id="SSF103473">
    <property type="entry name" value="MFS general substrate transporter"/>
    <property type="match status" value="1"/>
</dbReference>
<name>A0A8E2I4V8_9BACI</name>
<dbReference type="Proteomes" id="UP000189761">
    <property type="component" value="Unassembled WGS sequence"/>
</dbReference>
<dbReference type="EMBL" id="MTLA01000356">
    <property type="protein sequence ID" value="OOP66183.1"/>
    <property type="molecule type" value="Genomic_DNA"/>
</dbReference>
<evidence type="ECO:0000256" key="3">
    <source>
        <dbReference type="ARBA" id="ARBA00022692"/>
    </source>
</evidence>
<dbReference type="PROSITE" id="PS50850">
    <property type="entry name" value="MFS"/>
    <property type="match status" value="1"/>
</dbReference>
<evidence type="ECO:0000256" key="2">
    <source>
        <dbReference type="ARBA" id="ARBA00022448"/>
    </source>
</evidence>
<dbReference type="CDD" id="cd17489">
    <property type="entry name" value="MFS_YfcJ_like"/>
    <property type="match status" value="1"/>
</dbReference>
<keyword evidence="2" id="KW-0813">Transport</keyword>
<evidence type="ECO:0000256" key="5">
    <source>
        <dbReference type="ARBA" id="ARBA00023136"/>
    </source>
</evidence>
<keyword evidence="7" id="KW-1185">Reference proteome</keyword>
<dbReference type="PANTHER" id="PTHR23531:SF2">
    <property type="entry name" value="PERMEASE"/>
    <property type="match status" value="1"/>
</dbReference>
<comment type="caution">
    <text evidence="6">The sequence shown here is derived from an EMBL/GenBank/DDBJ whole genome shotgun (WGS) entry which is preliminary data.</text>
</comment>
<protein>
    <submittedName>
        <fullName evidence="6">MFS transporter</fullName>
    </submittedName>
</protein>
<dbReference type="PANTHER" id="PTHR23531">
    <property type="entry name" value="QUINOLENE RESISTANCE PROTEIN NORA"/>
    <property type="match status" value="1"/>
</dbReference>
<evidence type="ECO:0000256" key="4">
    <source>
        <dbReference type="ARBA" id="ARBA00022989"/>
    </source>
</evidence>
<keyword evidence="5" id="KW-0472">Membrane</keyword>